<dbReference type="PROSITE" id="PS51012">
    <property type="entry name" value="ABC_TM2"/>
    <property type="match status" value="1"/>
</dbReference>
<evidence type="ECO:0000256" key="3">
    <source>
        <dbReference type="ARBA" id="ARBA00022989"/>
    </source>
</evidence>
<evidence type="ECO:0000313" key="9">
    <source>
        <dbReference type="Proteomes" id="UP001501057"/>
    </source>
</evidence>
<dbReference type="InterPro" id="IPR013525">
    <property type="entry name" value="ABC2_TM"/>
</dbReference>
<keyword evidence="3 6" id="KW-1133">Transmembrane helix</keyword>
<dbReference type="InterPro" id="IPR047817">
    <property type="entry name" value="ABC2_TM_bact-type"/>
</dbReference>
<dbReference type="Pfam" id="PF01061">
    <property type="entry name" value="ABC2_membrane"/>
    <property type="match status" value="1"/>
</dbReference>
<evidence type="ECO:0000256" key="6">
    <source>
        <dbReference type="RuleBase" id="RU361157"/>
    </source>
</evidence>
<keyword evidence="5" id="KW-0046">Antibiotic resistance</keyword>
<comment type="subcellular location">
    <subcellularLocation>
        <location evidence="6">Cell membrane</location>
        <topology evidence="6">Multi-pass membrane protein</topology>
    </subcellularLocation>
    <subcellularLocation>
        <location evidence="1">Membrane</location>
        <topology evidence="1">Multi-pass membrane protein</topology>
    </subcellularLocation>
</comment>
<evidence type="ECO:0000313" key="8">
    <source>
        <dbReference type="EMBL" id="GAA1741499.1"/>
    </source>
</evidence>
<reference evidence="8 9" key="1">
    <citation type="journal article" date="2019" name="Int. J. Syst. Evol. Microbiol.">
        <title>The Global Catalogue of Microorganisms (GCM) 10K type strain sequencing project: providing services to taxonomists for standard genome sequencing and annotation.</title>
        <authorList>
            <consortium name="The Broad Institute Genomics Platform"/>
            <consortium name="The Broad Institute Genome Sequencing Center for Infectious Disease"/>
            <person name="Wu L."/>
            <person name="Ma J."/>
        </authorList>
    </citation>
    <scope>NUCLEOTIDE SEQUENCE [LARGE SCALE GENOMIC DNA]</scope>
    <source>
        <strain evidence="8 9">JCM 13518</strain>
    </source>
</reference>
<sequence>MTAPTTPATTPRRGQGRPALALVATEARLLLREPGTLFWIIAFPAALLTVLFLIPSFREADADLGGLRVVDLYLPVAVILSALTAGVQTMPATLATYREQGVLKRIATTPARPWQLLAAQWVVHGVAVLAGSVLAVVLGVTAFGIDVPGSPAAYLLVLVLALLAMLSLGGVIAGVAPSTRIAATISTILYFPLMFTAGVWLPVQVMPGLLGTIVEATPLGAAARGLDAAAAGDWPDTQHLLVLVVWTVGLAALSARYFRWK</sequence>
<evidence type="ECO:0000259" key="7">
    <source>
        <dbReference type="PROSITE" id="PS51012"/>
    </source>
</evidence>
<keyword evidence="6" id="KW-0813">Transport</keyword>
<keyword evidence="4 6" id="KW-0472">Membrane</keyword>
<evidence type="ECO:0000256" key="5">
    <source>
        <dbReference type="ARBA" id="ARBA00023251"/>
    </source>
</evidence>
<keyword evidence="2 6" id="KW-0812">Transmembrane</keyword>
<comment type="similarity">
    <text evidence="6">Belongs to the ABC-2 integral membrane protein family.</text>
</comment>
<evidence type="ECO:0000256" key="1">
    <source>
        <dbReference type="ARBA" id="ARBA00004141"/>
    </source>
</evidence>
<feature type="transmembrane region" description="Helical" evidence="6">
    <location>
        <begin position="240"/>
        <end position="258"/>
    </location>
</feature>
<accession>A0ABN2JWZ3</accession>
<dbReference type="PANTHER" id="PTHR43027">
    <property type="entry name" value="DOXORUBICIN RESISTANCE ABC TRANSPORTER PERMEASE PROTEIN DRRC-RELATED"/>
    <property type="match status" value="1"/>
</dbReference>
<organism evidence="8 9">
    <name type="scientific">Aeromicrobium alkaliterrae</name>
    <dbReference type="NCBI Taxonomy" id="302168"/>
    <lineage>
        <taxon>Bacteria</taxon>
        <taxon>Bacillati</taxon>
        <taxon>Actinomycetota</taxon>
        <taxon>Actinomycetes</taxon>
        <taxon>Propionibacteriales</taxon>
        <taxon>Nocardioidaceae</taxon>
        <taxon>Aeromicrobium</taxon>
    </lineage>
</organism>
<feature type="transmembrane region" description="Helical" evidence="6">
    <location>
        <begin position="181"/>
        <end position="201"/>
    </location>
</feature>
<keyword evidence="6" id="KW-1003">Cell membrane</keyword>
<proteinExistence type="inferred from homology"/>
<feature type="transmembrane region" description="Helical" evidence="6">
    <location>
        <begin position="151"/>
        <end position="174"/>
    </location>
</feature>
<keyword evidence="9" id="KW-1185">Reference proteome</keyword>
<dbReference type="PANTHER" id="PTHR43027:SF2">
    <property type="entry name" value="TRANSPORT PERMEASE PROTEIN"/>
    <property type="match status" value="1"/>
</dbReference>
<gene>
    <name evidence="8" type="ORF">GCM10009710_22090</name>
</gene>
<feature type="transmembrane region" description="Helical" evidence="6">
    <location>
        <begin position="37"/>
        <end position="57"/>
    </location>
</feature>
<dbReference type="EMBL" id="BAAAME010000004">
    <property type="protein sequence ID" value="GAA1741499.1"/>
    <property type="molecule type" value="Genomic_DNA"/>
</dbReference>
<protein>
    <recommendedName>
        <fullName evidence="6">Transport permease protein</fullName>
    </recommendedName>
</protein>
<comment type="caution">
    <text evidence="8">The sequence shown here is derived from an EMBL/GenBank/DDBJ whole genome shotgun (WGS) entry which is preliminary data.</text>
</comment>
<dbReference type="Proteomes" id="UP001501057">
    <property type="component" value="Unassembled WGS sequence"/>
</dbReference>
<dbReference type="RefSeq" id="WP_344201327.1">
    <property type="nucleotide sequence ID" value="NZ_BAAAME010000004.1"/>
</dbReference>
<name>A0ABN2JWZ3_9ACTN</name>
<feature type="transmembrane region" description="Helical" evidence="6">
    <location>
        <begin position="118"/>
        <end position="145"/>
    </location>
</feature>
<dbReference type="PIRSF" id="PIRSF006648">
    <property type="entry name" value="DrrB"/>
    <property type="match status" value="1"/>
</dbReference>
<evidence type="ECO:0000256" key="2">
    <source>
        <dbReference type="ARBA" id="ARBA00022692"/>
    </source>
</evidence>
<feature type="domain" description="ABC transmembrane type-2" evidence="7">
    <location>
        <begin position="35"/>
        <end position="261"/>
    </location>
</feature>
<dbReference type="InterPro" id="IPR000412">
    <property type="entry name" value="ABC_2_transport"/>
</dbReference>
<dbReference type="InterPro" id="IPR052902">
    <property type="entry name" value="ABC-2_transporter"/>
</dbReference>
<feature type="transmembrane region" description="Helical" evidence="6">
    <location>
        <begin position="72"/>
        <end position="97"/>
    </location>
</feature>
<evidence type="ECO:0000256" key="4">
    <source>
        <dbReference type="ARBA" id="ARBA00023136"/>
    </source>
</evidence>